<evidence type="ECO:0000313" key="2">
    <source>
        <dbReference type="EMBL" id="USW57014.1"/>
    </source>
</evidence>
<feature type="compositionally biased region" description="Basic and acidic residues" evidence="1">
    <location>
        <begin position="292"/>
        <end position="303"/>
    </location>
</feature>
<dbReference type="EMBL" id="CP099426">
    <property type="protein sequence ID" value="USW57014.1"/>
    <property type="molecule type" value="Genomic_DNA"/>
</dbReference>
<dbReference type="AlphaFoldDB" id="A0A9Q9ENV8"/>
<feature type="region of interest" description="Disordered" evidence="1">
    <location>
        <begin position="154"/>
        <end position="183"/>
    </location>
</feature>
<feature type="region of interest" description="Disordered" evidence="1">
    <location>
        <begin position="386"/>
        <end position="415"/>
    </location>
</feature>
<organism evidence="2 3">
    <name type="scientific">Septoria linicola</name>
    <dbReference type="NCBI Taxonomy" id="215465"/>
    <lineage>
        <taxon>Eukaryota</taxon>
        <taxon>Fungi</taxon>
        <taxon>Dikarya</taxon>
        <taxon>Ascomycota</taxon>
        <taxon>Pezizomycotina</taxon>
        <taxon>Dothideomycetes</taxon>
        <taxon>Dothideomycetidae</taxon>
        <taxon>Mycosphaerellales</taxon>
        <taxon>Mycosphaerellaceae</taxon>
        <taxon>Septoria</taxon>
    </lineage>
</organism>
<name>A0A9Q9ENV8_9PEZI</name>
<evidence type="ECO:0000313" key="3">
    <source>
        <dbReference type="Proteomes" id="UP001056384"/>
    </source>
</evidence>
<sequence>MKRHLASGIHSKQRPPSGDVLAQRLDTRADVGGHTVSNVRGVLPSDRSTLAGTLAPSSMYAQTCVGCGHAFTNEKAFYSHAPCYNSEPDTRQLHEVIEGGAPKPFLYNQQEDEAEVGRKVEIGESGRGEHTLLEDFEAQLLAAAHGDVAGTQRKVDDPAACATDADAATGPSPPPMRTPDSADEWDHQWETYDAGGRMRYRRVATRKNVNARFPSAASDRPLQATAYSTQGSRQCYGCGKVFWNQKVFWSHSPCFTTRAARIQNRDRDRKLSTAPYSETAAAAKPSIQRSVTPEKHDSGERTMHKASINTSAVSMELNNLEAIINVAPSADVQRLLVSLARTNPEARPIPPIELENLLESGPSMLDLVTRIEKDNAELQKWLKKTQATHRSAVPKASLTQTGSEVRKNRCPGHAM</sequence>
<evidence type="ECO:0000256" key="1">
    <source>
        <dbReference type="SAM" id="MobiDB-lite"/>
    </source>
</evidence>
<protein>
    <submittedName>
        <fullName evidence="2">Uncharacterized protein</fullName>
    </submittedName>
</protein>
<dbReference type="OrthoDB" id="3640956at2759"/>
<accession>A0A9Q9ENV8</accession>
<proteinExistence type="predicted"/>
<keyword evidence="3" id="KW-1185">Reference proteome</keyword>
<feature type="compositionally biased region" description="Low complexity" evidence="1">
    <location>
        <begin position="158"/>
        <end position="168"/>
    </location>
</feature>
<dbReference type="Proteomes" id="UP001056384">
    <property type="component" value="Chromosome 9"/>
</dbReference>
<reference evidence="2" key="1">
    <citation type="submission" date="2022-06" db="EMBL/GenBank/DDBJ databases">
        <title>Complete genome sequences of two strains of the flax pathogen Septoria linicola.</title>
        <authorList>
            <person name="Lapalu N."/>
            <person name="Simon A."/>
            <person name="Demenou B."/>
            <person name="Paumier D."/>
            <person name="Guillot M.-P."/>
            <person name="Gout L."/>
            <person name="Valade R."/>
        </authorList>
    </citation>
    <scope>NUCLEOTIDE SEQUENCE</scope>
    <source>
        <strain evidence="2">SE15195</strain>
    </source>
</reference>
<gene>
    <name evidence="2" type="ORF">Slin15195_G103330</name>
</gene>
<feature type="region of interest" description="Disordered" evidence="1">
    <location>
        <begin position="264"/>
        <end position="303"/>
    </location>
</feature>